<dbReference type="EMBL" id="MN740728">
    <property type="protein sequence ID" value="QHS81008.1"/>
    <property type="molecule type" value="Genomic_DNA"/>
</dbReference>
<dbReference type="AlphaFoldDB" id="A0A6C0AML8"/>
<evidence type="ECO:0000313" key="1">
    <source>
        <dbReference type="EMBL" id="QHS81008.1"/>
    </source>
</evidence>
<organism evidence="1">
    <name type="scientific">viral metagenome</name>
    <dbReference type="NCBI Taxonomy" id="1070528"/>
    <lineage>
        <taxon>unclassified sequences</taxon>
        <taxon>metagenomes</taxon>
        <taxon>organismal metagenomes</taxon>
    </lineage>
</organism>
<sequence>MELTMPKWLNIKVMSIFGLCILAALIASAIINKPHANQGFEDSKNVVLDTSKNTMFPYTTEPINDLDQYELEAVFQNEGDRELKKQQINKLTRQYPLDWTNYPPNSSKFQSEQAKYIEGFSSDSSAADLNKPYKNIGDGNLTPPDTAAIEREERQILATYEPRKSGDMKSYDVYDAQKLLEQIYKPKGLVPSVNKRDDNVFEVVNTRSLKDKVEYEDDLPDAPTTSGHGLGPGEATIEVPPTAVEIAAGRDPFYEPTTSTRSSRTDYMRWTPGLERMFAPTYPTTDWVGKAT</sequence>
<proteinExistence type="predicted"/>
<accession>A0A6C0AML8</accession>
<reference evidence="1" key="1">
    <citation type="journal article" date="2020" name="Nature">
        <title>Giant virus diversity and host interactions through global metagenomics.</title>
        <authorList>
            <person name="Schulz F."/>
            <person name="Roux S."/>
            <person name="Paez-Espino D."/>
            <person name="Jungbluth S."/>
            <person name="Walsh D.A."/>
            <person name="Denef V.J."/>
            <person name="McMahon K.D."/>
            <person name="Konstantinidis K.T."/>
            <person name="Eloe-Fadrosh E.A."/>
            <person name="Kyrpides N.C."/>
            <person name="Woyke T."/>
        </authorList>
    </citation>
    <scope>NUCLEOTIDE SEQUENCE</scope>
    <source>
        <strain evidence="1">GVMAG-S-1101161-73</strain>
    </source>
</reference>
<protein>
    <submittedName>
        <fullName evidence="1">Uncharacterized protein</fullName>
    </submittedName>
</protein>
<name>A0A6C0AML8_9ZZZZ</name>